<sequence>MTSVEPPDLESSGRLNRGLRRIASASGIDAILRATTEAAQELANATGLCAVPNDQTHCLIATADGVATLSGNTALQRLIASAADGGEAIVQHRPHLEVELPSRRRLLAETLLTVPIGEESGFVGLAFFWRDGANPSTEQLASLPALAWTSCLALRTQQHAGELRECRAEHRAHISELQHRARNVLAVVRSIIRRSGNTAESQEDFASHLEARISALARTQGALTFHEQEGPELEDLVRAELAANAVREDQVVIAGPSLRLAPRAAEAMALTLHELTTNALKFGALMTPEGRLTVSWSIESIAAPTMRWRWIESNVQVAQTSPERRGFGRELIERVLPYELGAVTSFTITSDGARCEIELPINERTTARMQRA</sequence>
<evidence type="ECO:0000256" key="2">
    <source>
        <dbReference type="ARBA" id="ARBA00012438"/>
    </source>
</evidence>
<dbReference type="PANTHER" id="PTHR41523:SF7">
    <property type="entry name" value="HISTIDINE KINASE"/>
    <property type="match status" value="1"/>
</dbReference>
<dbReference type="EMBL" id="JAEVLS010000006">
    <property type="protein sequence ID" value="MBM0108048.1"/>
    <property type="molecule type" value="Genomic_DNA"/>
</dbReference>
<evidence type="ECO:0000256" key="7">
    <source>
        <dbReference type="ARBA" id="ARBA00022840"/>
    </source>
</evidence>
<name>A0ABS1X4A4_9GAMM</name>
<evidence type="ECO:0000256" key="4">
    <source>
        <dbReference type="ARBA" id="ARBA00022679"/>
    </source>
</evidence>
<evidence type="ECO:0000256" key="1">
    <source>
        <dbReference type="ARBA" id="ARBA00000085"/>
    </source>
</evidence>
<dbReference type="InterPro" id="IPR011102">
    <property type="entry name" value="Sig_transdc_His_kinase_HWE"/>
</dbReference>
<evidence type="ECO:0000313" key="9">
    <source>
        <dbReference type="EMBL" id="MBM0108048.1"/>
    </source>
</evidence>
<dbReference type="SMART" id="SM00911">
    <property type="entry name" value="HWE_HK"/>
    <property type="match status" value="1"/>
</dbReference>
<protein>
    <recommendedName>
        <fullName evidence="2">histidine kinase</fullName>
        <ecNumber evidence="2">2.7.13.3</ecNumber>
    </recommendedName>
</protein>
<feature type="domain" description="Signal transduction histidine kinase HWE region" evidence="8">
    <location>
        <begin position="176"/>
        <end position="257"/>
    </location>
</feature>
<dbReference type="RefSeq" id="WP_203170155.1">
    <property type="nucleotide sequence ID" value="NZ_JAEVLS010000006.1"/>
</dbReference>
<keyword evidence="3" id="KW-0597">Phosphoprotein</keyword>
<evidence type="ECO:0000256" key="3">
    <source>
        <dbReference type="ARBA" id="ARBA00022553"/>
    </source>
</evidence>
<keyword evidence="4" id="KW-0808">Transferase</keyword>
<evidence type="ECO:0000259" key="8">
    <source>
        <dbReference type="SMART" id="SM00911"/>
    </source>
</evidence>
<evidence type="ECO:0000256" key="6">
    <source>
        <dbReference type="ARBA" id="ARBA00022777"/>
    </source>
</evidence>
<comment type="caution">
    <text evidence="9">The sequence shown here is derived from an EMBL/GenBank/DDBJ whole genome shotgun (WGS) entry which is preliminary data.</text>
</comment>
<dbReference type="GO" id="GO:0016301">
    <property type="term" value="F:kinase activity"/>
    <property type="evidence" value="ECO:0007669"/>
    <property type="project" value="UniProtKB-KW"/>
</dbReference>
<dbReference type="Proteomes" id="UP000661077">
    <property type="component" value="Unassembled WGS sequence"/>
</dbReference>
<dbReference type="PANTHER" id="PTHR41523">
    <property type="entry name" value="TWO-COMPONENT SYSTEM SENSOR PROTEIN"/>
    <property type="match status" value="1"/>
</dbReference>
<comment type="catalytic activity">
    <reaction evidence="1">
        <text>ATP + protein L-histidine = ADP + protein N-phospho-L-histidine.</text>
        <dbReference type="EC" id="2.7.13.3"/>
    </reaction>
</comment>
<evidence type="ECO:0000313" key="10">
    <source>
        <dbReference type="Proteomes" id="UP000661077"/>
    </source>
</evidence>
<dbReference type="Pfam" id="PF07536">
    <property type="entry name" value="HWE_HK"/>
    <property type="match status" value="1"/>
</dbReference>
<proteinExistence type="predicted"/>
<reference evidence="9 10" key="1">
    <citation type="journal article" date="2021" name="Int. J. Syst. Evol. Microbiol.">
        <title>Steroidobacter gossypii sp. nov., isolated from soil of cotton cropping field.</title>
        <authorList>
            <person name="Huang R."/>
            <person name="Yang S."/>
            <person name="Zhen C."/>
            <person name="Liu W."/>
        </authorList>
    </citation>
    <scope>NUCLEOTIDE SEQUENCE [LARGE SCALE GENOMIC DNA]</scope>
    <source>
        <strain evidence="9 10">S1-65</strain>
    </source>
</reference>
<dbReference type="EC" id="2.7.13.3" evidence="2"/>
<keyword evidence="6 9" id="KW-0418">Kinase</keyword>
<evidence type="ECO:0000256" key="5">
    <source>
        <dbReference type="ARBA" id="ARBA00022741"/>
    </source>
</evidence>
<organism evidence="9 10">
    <name type="scientific">Steroidobacter gossypii</name>
    <dbReference type="NCBI Taxonomy" id="2805490"/>
    <lineage>
        <taxon>Bacteria</taxon>
        <taxon>Pseudomonadati</taxon>
        <taxon>Pseudomonadota</taxon>
        <taxon>Gammaproteobacteria</taxon>
        <taxon>Steroidobacterales</taxon>
        <taxon>Steroidobacteraceae</taxon>
        <taxon>Steroidobacter</taxon>
    </lineage>
</organism>
<keyword evidence="5" id="KW-0547">Nucleotide-binding</keyword>
<accession>A0ABS1X4A4</accession>
<keyword evidence="7" id="KW-0067">ATP-binding</keyword>
<gene>
    <name evidence="9" type="ORF">JM946_25230</name>
</gene>
<keyword evidence="10" id="KW-1185">Reference proteome</keyword>